<dbReference type="Pfam" id="PF00520">
    <property type="entry name" value="Ion_trans"/>
    <property type="match status" value="1"/>
</dbReference>
<dbReference type="GO" id="GO:0005262">
    <property type="term" value="F:calcium channel activity"/>
    <property type="evidence" value="ECO:0007669"/>
    <property type="project" value="TreeGrafter"/>
</dbReference>
<evidence type="ECO:0000256" key="1">
    <source>
        <dbReference type="ARBA" id="ARBA00004141"/>
    </source>
</evidence>
<proteinExistence type="predicted"/>
<reference evidence="10" key="2">
    <citation type="submission" date="2025-09" db="UniProtKB">
        <authorList>
            <consortium name="Ensembl"/>
        </authorList>
    </citation>
    <scope>IDENTIFICATION</scope>
</reference>
<feature type="transmembrane region" description="Helical" evidence="8">
    <location>
        <begin position="43"/>
        <end position="68"/>
    </location>
</feature>
<dbReference type="Ensembl" id="ENSSPUT00000010632.1">
    <property type="protein sequence ID" value="ENSSPUP00000009978.1"/>
    <property type="gene ID" value="ENSSPUG00000007722.1"/>
</dbReference>
<evidence type="ECO:0000313" key="10">
    <source>
        <dbReference type="Ensembl" id="ENSSPUP00000009978.1"/>
    </source>
</evidence>
<evidence type="ECO:0000256" key="6">
    <source>
        <dbReference type="ARBA" id="ARBA00023136"/>
    </source>
</evidence>
<dbReference type="Proteomes" id="UP000694392">
    <property type="component" value="Unplaced"/>
</dbReference>
<dbReference type="InterPro" id="IPR005821">
    <property type="entry name" value="Ion_trans_dom"/>
</dbReference>
<comment type="subcellular location">
    <subcellularLocation>
        <location evidence="1">Membrane</location>
        <topology evidence="1">Multi-pass membrane protein</topology>
    </subcellularLocation>
</comment>
<feature type="compositionally biased region" description="Acidic residues" evidence="7">
    <location>
        <begin position="166"/>
        <end position="175"/>
    </location>
</feature>
<evidence type="ECO:0000256" key="7">
    <source>
        <dbReference type="SAM" id="MobiDB-lite"/>
    </source>
</evidence>
<dbReference type="GO" id="GO:0005929">
    <property type="term" value="C:cilium"/>
    <property type="evidence" value="ECO:0007669"/>
    <property type="project" value="TreeGrafter"/>
</dbReference>
<evidence type="ECO:0000313" key="11">
    <source>
        <dbReference type="Proteomes" id="UP000694392"/>
    </source>
</evidence>
<dbReference type="GO" id="GO:0098703">
    <property type="term" value="P:calcium ion import across plasma membrane"/>
    <property type="evidence" value="ECO:0007669"/>
    <property type="project" value="TreeGrafter"/>
</dbReference>
<dbReference type="AlphaFoldDB" id="A0A8D0GTK6"/>
<keyword evidence="11" id="KW-1185">Reference proteome</keyword>
<evidence type="ECO:0000256" key="5">
    <source>
        <dbReference type="ARBA" id="ARBA00023043"/>
    </source>
</evidence>
<protein>
    <recommendedName>
        <fullName evidence="9">Ion transport domain-containing protein</fullName>
    </recommendedName>
</protein>
<keyword evidence="4 8" id="KW-1133">Transmembrane helix</keyword>
<dbReference type="GO" id="GO:0005886">
    <property type="term" value="C:plasma membrane"/>
    <property type="evidence" value="ECO:0007669"/>
    <property type="project" value="TreeGrafter"/>
</dbReference>
<dbReference type="PRINTS" id="PR01768">
    <property type="entry name" value="TRPVRECEPTOR"/>
</dbReference>
<feature type="domain" description="Ion transport" evidence="9">
    <location>
        <begin position="12"/>
        <end position="79"/>
    </location>
</feature>
<evidence type="ECO:0000256" key="8">
    <source>
        <dbReference type="SAM" id="Phobius"/>
    </source>
</evidence>
<dbReference type="GeneTree" id="ENSGT00940000158281"/>
<dbReference type="GO" id="GO:0007231">
    <property type="term" value="P:osmosensory signaling pathway"/>
    <property type="evidence" value="ECO:0007669"/>
    <property type="project" value="TreeGrafter"/>
</dbReference>
<dbReference type="PANTHER" id="PTHR10582:SF6">
    <property type="entry name" value="TRANSIENT RECEPTOR POTENTIAL CATION CHANNEL SUBFAMILY V MEMBER 3"/>
    <property type="match status" value="1"/>
</dbReference>
<reference evidence="10" key="1">
    <citation type="submission" date="2025-08" db="UniProtKB">
        <authorList>
            <consortium name="Ensembl"/>
        </authorList>
    </citation>
    <scope>IDENTIFICATION</scope>
</reference>
<dbReference type="InterPro" id="IPR008347">
    <property type="entry name" value="TrpV1-4"/>
</dbReference>
<accession>A0A8D0GTK6</accession>
<dbReference type="InterPro" id="IPR024862">
    <property type="entry name" value="TRPV"/>
</dbReference>
<organism evidence="10 11">
    <name type="scientific">Sphenodon punctatus</name>
    <name type="common">Tuatara</name>
    <name type="synonym">Hatteria punctata</name>
    <dbReference type="NCBI Taxonomy" id="8508"/>
    <lineage>
        <taxon>Eukaryota</taxon>
        <taxon>Metazoa</taxon>
        <taxon>Chordata</taxon>
        <taxon>Craniata</taxon>
        <taxon>Vertebrata</taxon>
        <taxon>Euteleostomi</taxon>
        <taxon>Lepidosauria</taxon>
        <taxon>Sphenodontia</taxon>
        <taxon>Sphenodontidae</taxon>
        <taxon>Sphenodon</taxon>
    </lineage>
</organism>
<keyword evidence="6 8" id="KW-0472">Membrane</keyword>
<keyword evidence="3" id="KW-0677">Repeat</keyword>
<dbReference type="GO" id="GO:0007015">
    <property type="term" value="P:actin filament organization"/>
    <property type="evidence" value="ECO:0007669"/>
    <property type="project" value="TreeGrafter"/>
</dbReference>
<keyword evidence="2 8" id="KW-0812">Transmembrane</keyword>
<evidence type="ECO:0000259" key="9">
    <source>
        <dbReference type="Pfam" id="PF00520"/>
    </source>
</evidence>
<name>A0A8D0GTK6_SPHPU</name>
<dbReference type="OMA" id="GHEESKY"/>
<sequence length="185" mass="21176">MDDCPPDTPCSPFHSFHTAAFELFKLTLGLGDLSGHEESKYPVFLMLLLVFYVIFTFVLLLNMLIALMGETASMVSQKSEKIWKLQRAMTILDLERSLPISWRKWLQRKKIHPSTLVGYIPNGDKDERTCLRVNEVNKSAWENRLMSINEDPGQLAKNERGRDSGDTVEAEEEAGENMHFLEEKA</sequence>
<evidence type="ECO:0000256" key="4">
    <source>
        <dbReference type="ARBA" id="ARBA00022989"/>
    </source>
</evidence>
<evidence type="ECO:0000256" key="3">
    <source>
        <dbReference type="ARBA" id="ARBA00022737"/>
    </source>
</evidence>
<evidence type="ECO:0000256" key="2">
    <source>
        <dbReference type="ARBA" id="ARBA00022692"/>
    </source>
</evidence>
<dbReference type="PANTHER" id="PTHR10582">
    <property type="entry name" value="TRANSIENT RECEPTOR POTENTIAL ION CHANNEL PROTEIN"/>
    <property type="match status" value="1"/>
</dbReference>
<feature type="region of interest" description="Disordered" evidence="7">
    <location>
        <begin position="151"/>
        <end position="185"/>
    </location>
</feature>
<keyword evidence="5" id="KW-0040">ANK repeat</keyword>